<reference evidence="3" key="1">
    <citation type="journal article" date="2014" name="Science">
        <title>Ancient hybridizations among the ancestral genomes of bread wheat.</title>
        <authorList>
            <consortium name="International Wheat Genome Sequencing Consortium,"/>
            <person name="Marcussen T."/>
            <person name="Sandve S.R."/>
            <person name="Heier L."/>
            <person name="Spannagl M."/>
            <person name="Pfeifer M."/>
            <person name="Jakobsen K.S."/>
            <person name="Wulff B.B."/>
            <person name="Steuernagel B."/>
            <person name="Mayer K.F."/>
            <person name="Olsen O.A."/>
        </authorList>
    </citation>
    <scope>NUCLEOTIDE SEQUENCE [LARGE SCALE GENOMIC DNA]</scope>
    <source>
        <strain evidence="3">cv. AL8/78</strain>
    </source>
</reference>
<evidence type="ECO:0000256" key="1">
    <source>
        <dbReference type="SAM" id="MobiDB-lite"/>
    </source>
</evidence>
<reference evidence="2" key="4">
    <citation type="submission" date="2019-03" db="UniProtKB">
        <authorList>
            <consortium name="EnsemblPlants"/>
        </authorList>
    </citation>
    <scope>IDENTIFICATION</scope>
</reference>
<feature type="region of interest" description="Disordered" evidence="1">
    <location>
        <begin position="136"/>
        <end position="175"/>
    </location>
</feature>
<accession>A0A453IEF9</accession>
<dbReference type="EnsemblPlants" id="AET4Gv20537400.1">
    <property type="protein sequence ID" value="AET4Gv20537400.1"/>
    <property type="gene ID" value="AET4Gv20537400"/>
</dbReference>
<dbReference type="AlphaFoldDB" id="A0A453IEF9"/>
<proteinExistence type="predicted"/>
<reference evidence="2" key="3">
    <citation type="journal article" date="2017" name="Nature">
        <title>Genome sequence of the progenitor of the wheat D genome Aegilops tauschii.</title>
        <authorList>
            <person name="Luo M.C."/>
            <person name="Gu Y.Q."/>
            <person name="Puiu D."/>
            <person name="Wang H."/>
            <person name="Twardziok S.O."/>
            <person name="Deal K.R."/>
            <person name="Huo N."/>
            <person name="Zhu T."/>
            <person name="Wang L."/>
            <person name="Wang Y."/>
            <person name="McGuire P.E."/>
            <person name="Liu S."/>
            <person name="Long H."/>
            <person name="Ramasamy R.K."/>
            <person name="Rodriguez J.C."/>
            <person name="Van S.L."/>
            <person name="Yuan L."/>
            <person name="Wang Z."/>
            <person name="Xia Z."/>
            <person name="Xiao L."/>
            <person name="Anderson O.D."/>
            <person name="Ouyang S."/>
            <person name="Liang Y."/>
            <person name="Zimin A.V."/>
            <person name="Pertea G."/>
            <person name="Qi P."/>
            <person name="Bennetzen J.L."/>
            <person name="Dai X."/>
            <person name="Dawson M.W."/>
            <person name="Muller H.G."/>
            <person name="Kugler K."/>
            <person name="Rivarola-Duarte L."/>
            <person name="Spannagl M."/>
            <person name="Mayer K.F.X."/>
            <person name="Lu F.H."/>
            <person name="Bevan M.W."/>
            <person name="Leroy P."/>
            <person name="Li P."/>
            <person name="You F.M."/>
            <person name="Sun Q."/>
            <person name="Liu Z."/>
            <person name="Lyons E."/>
            <person name="Wicker T."/>
            <person name="Salzberg S.L."/>
            <person name="Devos K.M."/>
            <person name="Dvorak J."/>
        </authorList>
    </citation>
    <scope>NUCLEOTIDE SEQUENCE [LARGE SCALE GENOMIC DNA]</scope>
    <source>
        <strain evidence="2">cv. AL8/78</strain>
    </source>
</reference>
<reference evidence="3" key="2">
    <citation type="journal article" date="2017" name="Nat. Plants">
        <title>The Aegilops tauschii genome reveals multiple impacts of transposons.</title>
        <authorList>
            <person name="Zhao G."/>
            <person name="Zou C."/>
            <person name="Li K."/>
            <person name="Wang K."/>
            <person name="Li T."/>
            <person name="Gao L."/>
            <person name="Zhang X."/>
            <person name="Wang H."/>
            <person name="Yang Z."/>
            <person name="Liu X."/>
            <person name="Jiang W."/>
            <person name="Mao L."/>
            <person name="Kong X."/>
            <person name="Jiao Y."/>
            <person name="Jia J."/>
        </authorList>
    </citation>
    <scope>NUCLEOTIDE SEQUENCE [LARGE SCALE GENOMIC DNA]</scope>
    <source>
        <strain evidence="3">cv. AL8/78</strain>
    </source>
</reference>
<sequence>MKKYTTLFHHVARARERRLCSARWSRSHDDLGLEDAGLDLLVREHHAAVAVHLVADVHVLAEDGHVLHARPLAHRRVPPHDAAGDARVLLHARAPHHGAPRQPHPGLHHAPGADGHVRPDQAPLPDRRRLVHQHVAQDVRARRQPRRRPLPQGLQVEPEPRDVVPRLPDVHPEPRQHHGVQALVGGDAREHLLLDGRRLQLDAVQHGRAQQVDAGVDLVAHEHLGLLHEPLHLPGLLLRHHHAVLGRLVHLGDHDRGLAAMGLVELDELCERVLADHVAVEDEERLAGPVVELVAGKGQRSGGSHWLCLLGAGDLDAKLALEVLEKVEHDLWLVIDGQDNFCDSHIFQSLDLMQDHGLVGEIDERLGHAERQRPQASAESSHKNEGLHGRSPPSTTSTPCETPREGSRQSRRRRRARVLLLRGLVNGGRRGGELRRMDGGTGQRGEQKTVGWVAGSLVAKDAAFPWFYTGGFLARSSLPPAAACG</sequence>
<reference evidence="2" key="5">
    <citation type="journal article" date="2021" name="G3 (Bethesda)">
        <title>Aegilops tauschii genome assembly Aet v5.0 features greater sequence contiguity and improved annotation.</title>
        <authorList>
            <person name="Wang L."/>
            <person name="Zhu T."/>
            <person name="Rodriguez J.C."/>
            <person name="Deal K.R."/>
            <person name="Dubcovsky J."/>
            <person name="McGuire P.E."/>
            <person name="Lux T."/>
            <person name="Spannagl M."/>
            <person name="Mayer K.F.X."/>
            <person name="Baldrich P."/>
            <person name="Meyers B.C."/>
            <person name="Huo N."/>
            <person name="Gu Y.Q."/>
            <person name="Zhou H."/>
            <person name="Devos K.M."/>
            <person name="Bennetzen J.L."/>
            <person name="Unver T."/>
            <person name="Budak H."/>
            <person name="Gulick P.J."/>
            <person name="Galiba G."/>
            <person name="Kalapos B."/>
            <person name="Nelson D.R."/>
            <person name="Li P."/>
            <person name="You F.M."/>
            <person name="Luo M.C."/>
            <person name="Dvorak J."/>
        </authorList>
    </citation>
    <scope>NUCLEOTIDE SEQUENCE [LARGE SCALE GENOMIC DNA]</scope>
    <source>
        <strain evidence="2">cv. AL8/78</strain>
    </source>
</reference>
<feature type="region of interest" description="Disordered" evidence="1">
    <location>
        <begin position="369"/>
        <end position="413"/>
    </location>
</feature>
<dbReference type="Gramene" id="AET4Gv20537400.1">
    <property type="protein sequence ID" value="AET4Gv20537400.1"/>
    <property type="gene ID" value="AET4Gv20537400"/>
</dbReference>
<feature type="region of interest" description="Disordered" evidence="1">
    <location>
        <begin position="96"/>
        <end position="123"/>
    </location>
</feature>
<evidence type="ECO:0000313" key="3">
    <source>
        <dbReference type="Proteomes" id="UP000015105"/>
    </source>
</evidence>
<feature type="compositionally biased region" description="Basic and acidic residues" evidence="1">
    <location>
        <begin position="158"/>
        <end position="175"/>
    </location>
</feature>
<dbReference type="Proteomes" id="UP000015105">
    <property type="component" value="Chromosome 4D"/>
</dbReference>
<evidence type="ECO:0000313" key="2">
    <source>
        <dbReference type="EnsemblPlants" id="AET4Gv20537400.1"/>
    </source>
</evidence>
<keyword evidence="3" id="KW-1185">Reference proteome</keyword>
<protein>
    <submittedName>
        <fullName evidence="2">Uncharacterized protein</fullName>
    </submittedName>
</protein>
<name>A0A453IEF9_AEGTS</name>
<organism evidence="2 3">
    <name type="scientific">Aegilops tauschii subsp. strangulata</name>
    <name type="common">Goatgrass</name>
    <dbReference type="NCBI Taxonomy" id="200361"/>
    <lineage>
        <taxon>Eukaryota</taxon>
        <taxon>Viridiplantae</taxon>
        <taxon>Streptophyta</taxon>
        <taxon>Embryophyta</taxon>
        <taxon>Tracheophyta</taxon>
        <taxon>Spermatophyta</taxon>
        <taxon>Magnoliopsida</taxon>
        <taxon>Liliopsida</taxon>
        <taxon>Poales</taxon>
        <taxon>Poaceae</taxon>
        <taxon>BOP clade</taxon>
        <taxon>Pooideae</taxon>
        <taxon>Triticodae</taxon>
        <taxon>Triticeae</taxon>
        <taxon>Triticinae</taxon>
        <taxon>Aegilops</taxon>
    </lineage>
</organism>